<dbReference type="Pfam" id="PF04608">
    <property type="entry name" value="PgpA"/>
    <property type="match status" value="1"/>
</dbReference>
<dbReference type="SUPFAM" id="SSF101307">
    <property type="entry name" value="YutG-like"/>
    <property type="match status" value="1"/>
</dbReference>
<keyword evidence="1" id="KW-1003">Cell membrane</keyword>
<reference evidence="4 5" key="1">
    <citation type="submission" date="2017-05" db="EMBL/GenBank/DDBJ databases">
        <title>Thiocyanate degradation by Thiohalobacter thiocyanaticus FOKN1.</title>
        <authorList>
            <person name="Oshiki M."/>
            <person name="Fukushima T."/>
            <person name="Kawano S."/>
            <person name="Nakagawa J."/>
        </authorList>
    </citation>
    <scope>NUCLEOTIDE SEQUENCE [LARGE SCALE GENOMIC DNA]</scope>
    <source>
        <strain evidence="4 5">FOKN1</strain>
    </source>
</reference>
<keyword evidence="1" id="KW-0595">Phospholipid degradation</keyword>
<keyword evidence="1" id="KW-0378">Hydrolase</keyword>
<protein>
    <recommendedName>
        <fullName evidence="1">Phosphatidylglycerophosphatase A</fullName>
        <ecNumber evidence="1">3.1.3.27</ecNumber>
    </recommendedName>
    <alternativeName>
        <fullName evidence="1">Phosphatidylglycerolphosphate phosphatase A</fullName>
    </alternativeName>
</protein>
<dbReference type="PANTHER" id="PTHR36305">
    <property type="entry name" value="PHOSPHATIDYLGLYCEROPHOSPHATASE A"/>
    <property type="match status" value="1"/>
</dbReference>
<keyword evidence="1 2" id="KW-0472">Membrane</keyword>
<dbReference type="EMBL" id="AP018052">
    <property type="protein sequence ID" value="BAZ93588.1"/>
    <property type="molecule type" value="Genomic_DNA"/>
</dbReference>
<dbReference type="GO" id="GO:0005886">
    <property type="term" value="C:plasma membrane"/>
    <property type="evidence" value="ECO:0007669"/>
    <property type="project" value="UniProtKB-SubCell"/>
</dbReference>
<gene>
    <name evidence="4" type="ORF">FOKN1_1189</name>
</gene>
<dbReference type="UniPathway" id="UPA00084">
    <property type="reaction ID" value="UER00504"/>
</dbReference>
<dbReference type="AlphaFoldDB" id="A0A1Z4VQI1"/>
<feature type="transmembrane region" description="Helical" evidence="2">
    <location>
        <begin position="91"/>
        <end position="114"/>
    </location>
</feature>
<keyword evidence="1 2" id="KW-0812">Transmembrane</keyword>
<keyword evidence="1" id="KW-0442">Lipid degradation</keyword>
<keyword evidence="5" id="KW-1185">Reference proteome</keyword>
<dbReference type="KEGG" id="ttc:FOKN1_1189"/>
<evidence type="ECO:0000256" key="2">
    <source>
        <dbReference type="SAM" id="Phobius"/>
    </source>
</evidence>
<feature type="domain" description="YutG/PgpA" evidence="3">
    <location>
        <begin position="16"/>
        <end position="153"/>
    </location>
</feature>
<comment type="pathway">
    <text evidence="1">Phospholipid metabolism; phosphatidylglycerol biosynthesis; phosphatidylglycerol from CDP-diacylglycerol: step 2/2.</text>
</comment>
<evidence type="ECO:0000313" key="4">
    <source>
        <dbReference type="EMBL" id="BAZ93588.1"/>
    </source>
</evidence>
<comment type="catalytic activity">
    <reaction evidence="1">
        <text>a 1,2-diacyl-sn-glycero-3-phospho-(1'-sn-glycero-3'-phosphate) + H2O = a 1,2-diacyl-sn-glycero-3-phospho-(1'-sn-glycerol) + phosphate</text>
        <dbReference type="Rhea" id="RHEA:33751"/>
        <dbReference type="ChEBI" id="CHEBI:15377"/>
        <dbReference type="ChEBI" id="CHEBI:43474"/>
        <dbReference type="ChEBI" id="CHEBI:60110"/>
        <dbReference type="ChEBI" id="CHEBI:64716"/>
        <dbReference type="EC" id="3.1.3.27"/>
    </reaction>
</comment>
<comment type="subcellular location">
    <subcellularLocation>
        <location evidence="1">Cell inner membrane</location>
        <topology evidence="1">Multi-pass membrane protein</topology>
    </subcellularLocation>
</comment>
<dbReference type="InterPro" id="IPR036681">
    <property type="entry name" value="PgpA-like_sf"/>
</dbReference>
<proteinExistence type="predicted"/>
<name>A0A1Z4VQI1_9GAMM</name>
<feature type="transmembrane region" description="Helical" evidence="2">
    <location>
        <begin position="51"/>
        <end position="71"/>
    </location>
</feature>
<accession>A0A1Z4VQI1</accession>
<keyword evidence="1" id="KW-0443">Lipid metabolism</keyword>
<dbReference type="PANTHER" id="PTHR36305:SF1">
    <property type="entry name" value="PHOSPHATIDYLGLYCEROPHOSPHATASE A"/>
    <property type="match status" value="1"/>
</dbReference>
<keyword evidence="1" id="KW-1208">Phospholipid metabolism</keyword>
<dbReference type="RefSeq" id="WP_096365652.1">
    <property type="nucleotide sequence ID" value="NZ_AP018052.1"/>
</dbReference>
<dbReference type="OrthoDB" id="9804091at2"/>
<dbReference type="GO" id="GO:0006655">
    <property type="term" value="P:phosphatidylglycerol biosynthetic process"/>
    <property type="evidence" value="ECO:0007669"/>
    <property type="project" value="UniProtKB-UniPathway"/>
</dbReference>
<evidence type="ECO:0000256" key="1">
    <source>
        <dbReference type="PIRNR" id="PIRNR006162"/>
    </source>
</evidence>
<keyword evidence="2" id="KW-1133">Transmembrane helix</keyword>
<dbReference type="GO" id="GO:0046872">
    <property type="term" value="F:metal ion binding"/>
    <property type="evidence" value="ECO:0007669"/>
    <property type="project" value="UniProtKB-KW"/>
</dbReference>
<dbReference type="GO" id="GO:0009395">
    <property type="term" value="P:phospholipid catabolic process"/>
    <property type="evidence" value="ECO:0007669"/>
    <property type="project" value="UniProtKB-KW"/>
</dbReference>
<evidence type="ECO:0000313" key="5">
    <source>
        <dbReference type="Proteomes" id="UP000218765"/>
    </source>
</evidence>
<keyword evidence="1" id="KW-0479">Metal-binding</keyword>
<dbReference type="CDD" id="cd06971">
    <property type="entry name" value="PgpA"/>
    <property type="match status" value="1"/>
</dbReference>
<dbReference type="InterPro" id="IPR007686">
    <property type="entry name" value="YutG/PgpA"/>
</dbReference>
<dbReference type="GO" id="GO:0008962">
    <property type="term" value="F:phosphatidylglycerophosphatase activity"/>
    <property type="evidence" value="ECO:0007669"/>
    <property type="project" value="UniProtKB-EC"/>
</dbReference>
<dbReference type="PIRSF" id="PIRSF006162">
    <property type="entry name" value="PgpA"/>
    <property type="match status" value="1"/>
</dbReference>
<dbReference type="EC" id="3.1.3.27" evidence="1"/>
<feature type="transmembrane region" description="Helical" evidence="2">
    <location>
        <begin position="135"/>
        <end position="159"/>
    </location>
</feature>
<sequence length="171" mass="18227">MKQPTLHWLKDPRHLLALGFGSGLAPVAPGTFGTLAGAILYPLIAGLGLPLYLLVVILAFLLGVWVCGYTARALGVHDHSAIVWDEVVGLWITLAAVAPSWPALLIGFVLFRLFDILKPWPIRWLDRHVQGGLGIMIDDVLAGVFAGLCLWLAAAVGWLPASGNAVGLPIL</sequence>
<evidence type="ECO:0000259" key="3">
    <source>
        <dbReference type="Pfam" id="PF04608"/>
    </source>
</evidence>
<feature type="transmembrane region" description="Helical" evidence="2">
    <location>
        <begin position="20"/>
        <end position="44"/>
    </location>
</feature>
<dbReference type="InterPro" id="IPR026037">
    <property type="entry name" value="PgpA"/>
</dbReference>
<keyword evidence="1" id="KW-0997">Cell inner membrane</keyword>
<dbReference type="Proteomes" id="UP000218765">
    <property type="component" value="Chromosome"/>
</dbReference>
<keyword evidence="1" id="KW-0460">Magnesium</keyword>
<comment type="function">
    <text evidence="1">Lipid phosphatase which dephosphorylates phosphatidylglycerophosphate (PGP) to phosphatidylglycerol (PG).</text>
</comment>
<comment type="cofactor">
    <cofactor evidence="1">
        <name>Mg(2+)</name>
        <dbReference type="ChEBI" id="CHEBI:18420"/>
    </cofactor>
</comment>
<organism evidence="4 5">
    <name type="scientific">Thiohalobacter thiocyanaticus</name>
    <dbReference type="NCBI Taxonomy" id="585455"/>
    <lineage>
        <taxon>Bacteria</taxon>
        <taxon>Pseudomonadati</taxon>
        <taxon>Pseudomonadota</taxon>
        <taxon>Gammaproteobacteria</taxon>
        <taxon>Thiohalobacterales</taxon>
        <taxon>Thiohalobacteraceae</taxon>
        <taxon>Thiohalobacter</taxon>
    </lineage>
</organism>